<reference evidence="2 3" key="1">
    <citation type="journal article" date="2017" name="Int. J. Syst. Evol. Microbiol.">
        <title>Pseudokineococcus basanitobsidens sp. nov., isolated from volcanic rock.</title>
        <authorList>
            <person name="Lee D.W."/>
            <person name="Park M.Y."/>
            <person name="Kim J.J."/>
            <person name="Kim B.S."/>
        </authorList>
    </citation>
    <scope>NUCLEOTIDE SEQUENCE [LARGE SCALE GENOMIC DNA]</scope>
    <source>
        <strain evidence="2 3">DSM 103726</strain>
    </source>
</reference>
<sequence>MLVTGFAASAGLLTGLQLEGPGRGEGGGPTLRLATQVAWVLAALALTAGGALAWSRTRRAGRGASLAVAGASTTLWTVVALLAGWDPVR</sequence>
<proteinExistence type="predicted"/>
<keyword evidence="1" id="KW-0472">Membrane</keyword>
<name>A0ABU8RKV0_9ACTN</name>
<gene>
    <name evidence="2" type="ORF">WDZ17_09905</name>
</gene>
<feature type="transmembrane region" description="Helical" evidence="1">
    <location>
        <begin position="66"/>
        <end position="85"/>
    </location>
</feature>
<keyword evidence="1" id="KW-1133">Transmembrane helix</keyword>
<dbReference type="EMBL" id="JBBIAA010000009">
    <property type="protein sequence ID" value="MEJ5945604.1"/>
    <property type="molecule type" value="Genomic_DNA"/>
</dbReference>
<evidence type="ECO:0000313" key="2">
    <source>
        <dbReference type="EMBL" id="MEJ5945604.1"/>
    </source>
</evidence>
<evidence type="ECO:0000256" key="1">
    <source>
        <dbReference type="SAM" id="Phobius"/>
    </source>
</evidence>
<evidence type="ECO:0000313" key="3">
    <source>
        <dbReference type="Proteomes" id="UP001387100"/>
    </source>
</evidence>
<keyword evidence="1" id="KW-0812">Transmembrane</keyword>
<comment type="caution">
    <text evidence="2">The sequence shown here is derived from an EMBL/GenBank/DDBJ whole genome shotgun (WGS) entry which is preliminary data.</text>
</comment>
<accession>A0ABU8RKV0</accession>
<protein>
    <submittedName>
        <fullName evidence="2">Uncharacterized protein</fullName>
    </submittedName>
</protein>
<keyword evidence="3" id="KW-1185">Reference proteome</keyword>
<feature type="transmembrane region" description="Helical" evidence="1">
    <location>
        <begin position="33"/>
        <end position="54"/>
    </location>
</feature>
<dbReference type="Proteomes" id="UP001387100">
    <property type="component" value="Unassembled WGS sequence"/>
</dbReference>
<organism evidence="2 3">
    <name type="scientific">Pseudokineococcus basanitobsidens</name>
    <dbReference type="NCBI Taxonomy" id="1926649"/>
    <lineage>
        <taxon>Bacteria</taxon>
        <taxon>Bacillati</taxon>
        <taxon>Actinomycetota</taxon>
        <taxon>Actinomycetes</taxon>
        <taxon>Kineosporiales</taxon>
        <taxon>Kineosporiaceae</taxon>
        <taxon>Pseudokineococcus</taxon>
    </lineage>
</organism>